<dbReference type="EMBL" id="UZAE01004302">
    <property type="protein sequence ID" value="VDO01114.1"/>
    <property type="molecule type" value="Genomic_DNA"/>
</dbReference>
<evidence type="ECO:0000313" key="4">
    <source>
        <dbReference type="WBParaSite" id="HNAJ_0000525701-mRNA-1"/>
    </source>
</evidence>
<accession>A0A0R3TDW8</accession>
<reference evidence="2 3" key="2">
    <citation type="submission" date="2018-11" db="EMBL/GenBank/DDBJ databases">
        <authorList>
            <consortium name="Pathogen Informatics"/>
        </authorList>
    </citation>
    <scope>NUCLEOTIDE SEQUENCE [LARGE SCALE GENOMIC DNA]</scope>
</reference>
<evidence type="ECO:0000313" key="3">
    <source>
        <dbReference type="Proteomes" id="UP000278807"/>
    </source>
</evidence>
<gene>
    <name evidence="2" type="ORF">HNAJ_LOCUS5254</name>
</gene>
<keyword evidence="3" id="KW-1185">Reference proteome</keyword>
<dbReference type="Proteomes" id="UP000278807">
    <property type="component" value="Unassembled WGS sequence"/>
</dbReference>
<feature type="region of interest" description="Disordered" evidence="1">
    <location>
        <begin position="220"/>
        <end position="243"/>
    </location>
</feature>
<dbReference type="WBParaSite" id="HNAJ_0000525701-mRNA-1">
    <property type="protein sequence ID" value="HNAJ_0000525701-mRNA-1"/>
    <property type="gene ID" value="HNAJ_0000525701"/>
</dbReference>
<reference evidence="4" key="1">
    <citation type="submission" date="2017-02" db="UniProtKB">
        <authorList>
            <consortium name="WormBaseParasite"/>
        </authorList>
    </citation>
    <scope>IDENTIFICATION</scope>
</reference>
<sequence length="243" mass="27952">MLQKGYKKNRPRQGDNAIRKIALVRANHNRPRQGESQRLQILQWTCQGESQRLQILQWKGRITTSSDPPVECFRNVSGQINPSRENPTNLGCYTLYNLPKYRQVASGILTGVKEGLASLYDLIKGTEKKRDALRNTADQTGRTNALRNTADLTGRTVALGNTADQTGETEDVQAWRRQSAVLRQAILQAKRISFDNFESNINYQSDNQRAFKFLGNVQNNRERPKKERKHFKKQTAYHWHRNS</sequence>
<protein>
    <submittedName>
        <fullName evidence="4">Variant surface glycoprotein</fullName>
    </submittedName>
</protein>
<feature type="compositionally biased region" description="Basic residues" evidence="1">
    <location>
        <begin position="226"/>
        <end position="243"/>
    </location>
</feature>
<organism evidence="4">
    <name type="scientific">Rodentolepis nana</name>
    <name type="common">Dwarf tapeworm</name>
    <name type="synonym">Hymenolepis nana</name>
    <dbReference type="NCBI Taxonomy" id="102285"/>
    <lineage>
        <taxon>Eukaryota</taxon>
        <taxon>Metazoa</taxon>
        <taxon>Spiralia</taxon>
        <taxon>Lophotrochozoa</taxon>
        <taxon>Platyhelminthes</taxon>
        <taxon>Cestoda</taxon>
        <taxon>Eucestoda</taxon>
        <taxon>Cyclophyllidea</taxon>
        <taxon>Hymenolepididae</taxon>
        <taxon>Rodentolepis</taxon>
    </lineage>
</organism>
<evidence type="ECO:0000256" key="1">
    <source>
        <dbReference type="SAM" id="MobiDB-lite"/>
    </source>
</evidence>
<proteinExistence type="predicted"/>
<evidence type="ECO:0000313" key="2">
    <source>
        <dbReference type="EMBL" id="VDO01114.1"/>
    </source>
</evidence>
<name>A0A0R3TDW8_RODNA</name>
<dbReference type="AlphaFoldDB" id="A0A0R3TDW8"/>